<dbReference type="InterPro" id="IPR026341">
    <property type="entry name" value="T9SS_type_B"/>
</dbReference>
<dbReference type="EMBL" id="PYGD01000017">
    <property type="protein sequence ID" value="PSK87448.1"/>
    <property type="molecule type" value="Genomic_DNA"/>
</dbReference>
<gene>
    <name evidence="1" type="ORF">B0I18_11751</name>
</gene>
<dbReference type="AlphaFoldDB" id="A0A2P8CR57"/>
<reference evidence="1 2" key="1">
    <citation type="submission" date="2018-03" db="EMBL/GenBank/DDBJ databases">
        <title>Genomic Encyclopedia of Type Strains, Phase III (KMG-III): the genomes of soil and plant-associated and newly described type strains.</title>
        <authorList>
            <person name="Whitman W."/>
        </authorList>
    </citation>
    <scope>NUCLEOTIDE SEQUENCE [LARGE SCALE GENOMIC DNA]</scope>
    <source>
        <strain evidence="1 2">CGMCC 1.12700</strain>
    </source>
</reference>
<dbReference type="Proteomes" id="UP000240572">
    <property type="component" value="Unassembled WGS sequence"/>
</dbReference>
<accession>A0A2P8CR57</accession>
<proteinExistence type="predicted"/>
<evidence type="ECO:0000313" key="2">
    <source>
        <dbReference type="Proteomes" id="UP000240572"/>
    </source>
</evidence>
<dbReference type="Pfam" id="PF13585">
    <property type="entry name" value="CHU_C"/>
    <property type="match status" value="1"/>
</dbReference>
<comment type="caution">
    <text evidence="1">The sequence shown here is derived from an EMBL/GenBank/DDBJ whole genome shotgun (WGS) entry which is preliminary data.</text>
</comment>
<keyword evidence="2" id="KW-1185">Reference proteome</keyword>
<evidence type="ECO:0000313" key="1">
    <source>
        <dbReference type="EMBL" id="PSK87448.1"/>
    </source>
</evidence>
<dbReference type="OrthoDB" id="9782229at2"/>
<dbReference type="RefSeq" id="WP_106525455.1">
    <property type="nucleotide sequence ID" value="NZ_PYGD01000017.1"/>
</dbReference>
<name>A0A2P8CR57_9BACT</name>
<sequence length="718" mass="81531">MKEQTWTKNLQSMGRWLKKCTLTGYKLTILVLQLLLLPGLSARAQFHAQRKQELKANSNWFLGEHRIDANQEPPVSIEAPEYYPVAQTYEGSGPFETISAGVRSTNVIPVSDPNTGQFLFMVFADRVYNRNFEMMPNGEFDASTFDPATSDKHIAVAPFISDTNRYYIFNLGPEGTGLVYSVMDKRLQGGLGDIEPDAKAIPLRQWQYSSSKQEVIGIVPGNNCDLWLLIAENLISESSFNIYAYRITENGVTPNPITTTINKALRPQMIWDYQVSPDRKTIASISLHTPEDTLTRKASQANFLSFNPETGAAGQSHLPAIDIPLKEFGLNVHGSFTPDNGYYMISNNDYRADRKLYLRRYDLSAYANHYNEEEVPFALNYLILREQEKGGCLSVPPTIYFKPYHNNLYFNIPFGRKEGCPGADGTKIVAKDLTAIRSLTPQGGRGWDVNSFSTDEIMLSAKNRFHIGCDIVYPYTPADTLPDIYLDSVFCFDPTTPFPQLTLEAKAGYTNYVWNDGTTGPTKTVTQSGTYWVYYTGPCNTRVDSFRLRFRERKRIMPPDTVICDQRFPFDVRIGRAEFYLWDDNSTAQDRRIFKPGTYSVIFEALGCKQYDTLRVGGMLCPCNVSVPNAFSPNNDGLNDYFKPVMGLGCVPAQYSLRIYNRWGQLVYKSNNEFDRGWDGRTDNGTPADIGSYFYELRFNTPYRTDNYYHKGELILVR</sequence>
<organism evidence="1 2">
    <name type="scientific">Taibaiella chishuiensis</name>
    <dbReference type="NCBI Taxonomy" id="1434707"/>
    <lineage>
        <taxon>Bacteria</taxon>
        <taxon>Pseudomonadati</taxon>
        <taxon>Bacteroidota</taxon>
        <taxon>Chitinophagia</taxon>
        <taxon>Chitinophagales</taxon>
        <taxon>Chitinophagaceae</taxon>
        <taxon>Taibaiella</taxon>
    </lineage>
</organism>
<dbReference type="NCBIfam" id="TIGR04131">
    <property type="entry name" value="Bac_Flav_CTERM"/>
    <property type="match status" value="1"/>
</dbReference>
<protein>
    <submittedName>
        <fullName evidence="1">Gliding motility-associated-like protein</fullName>
    </submittedName>
</protein>
<dbReference type="Gene3D" id="2.60.40.4070">
    <property type="match status" value="1"/>
</dbReference>